<dbReference type="PANTHER" id="PTHR43537:SF5">
    <property type="entry name" value="UXU OPERON TRANSCRIPTIONAL REGULATOR"/>
    <property type="match status" value="1"/>
</dbReference>
<dbReference type="Pfam" id="PF07729">
    <property type="entry name" value="FCD"/>
    <property type="match status" value="1"/>
</dbReference>
<name>A0A1C2E7H1_9HYPH</name>
<evidence type="ECO:0000313" key="6">
    <source>
        <dbReference type="Proteomes" id="UP000094412"/>
    </source>
</evidence>
<sequence length="227" mass="24735">MLNRTPVTHAAAKQIQTMILDGSLGPGQKIPSQRELAVRLKLSRASLREALLTLEAIGLIVTQPGRGTFVAEMSSSGRTMISWRHRDYSVKDVFETRIMLESQIVRLSAAVLTAGQIDELTRLTDQMERSWAAGDLLGNAEADFEFHGIIVSACPNRMLVDLYDANRDRIHSTQMQPIAVTDPARMRSSIAEHRLIVTALRDGDAGRAAEAVAMHIANTACCAGVSA</sequence>
<dbReference type="OrthoDB" id="9028214at2"/>
<dbReference type="SMART" id="SM00345">
    <property type="entry name" value="HTH_GNTR"/>
    <property type="match status" value="1"/>
</dbReference>
<dbReference type="PANTHER" id="PTHR43537">
    <property type="entry name" value="TRANSCRIPTIONAL REGULATOR, GNTR FAMILY"/>
    <property type="match status" value="1"/>
</dbReference>
<evidence type="ECO:0000256" key="3">
    <source>
        <dbReference type="ARBA" id="ARBA00023163"/>
    </source>
</evidence>
<keyword evidence="6" id="KW-1185">Reference proteome</keyword>
<dbReference type="Gene3D" id="1.10.10.10">
    <property type="entry name" value="Winged helix-like DNA-binding domain superfamily/Winged helix DNA-binding domain"/>
    <property type="match status" value="1"/>
</dbReference>
<dbReference type="STRING" id="1566387.QV13_05085"/>
<dbReference type="CDD" id="cd07377">
    <property type="entry name" value="WHTH_GntR"/>
    <property type="match status" value="1"/>
</dbReference>
<dbReference type="Pfam" id="PF00392">
    <property type="entry name" value="GntR"/>
    <property type="match status" value="1"/>
</dbReference>
<dbReference type="Proteomes" id="UP000094412">
    <property type="component" value="Unassembled WGS sequence"/>
</dbReference>
<keyword evidence="1" id="KW-0805">Transcription regulation</keyword>
<organism evidence="5 6">
    <name type="scientific">Mesorhizobium hungaricum</name>
    <dbReference type="NCBI Taxonomy" id="1566387"/>
    <lineage>
        <taxon>Bacteria</taxon>
        <taxon>Pseudomonadati</taxon>
        <taxon>Pseudomonadota</taxon>
        <taxon>Alphaproteobacteria</taxon>
        <taxon>Hyphomicrobiales</taxon>
        <taxon>Phyllobacteriaceae</taxon>
        <taxon>Mesorhizobium</taxon>
    </lineage>
</organism>
<comment type="caution">
    <text evidence="5">The sequence shown here is derived from an EMBL/GenBank/DDBJ whole genome shotgun (WGS) entry which is preliminary data.</text>
</comment>
<dbReference type="SUPFAM" id="SSF46785">
    <property type="entry name" value="Winged helix' DNA-binding domain"/>
    <property type="match status" value="1"/>
</dbReference>
<dbReference type="GO" id="GO:0003700">
    <property type="term" value="F:DNA-binding transcription factor activity"/>
    <property type="evidence" value="ECO:0007669"/>
    <property type="project" value="InterPro"/>
</dbReference>
<dbReference type="InterPro" id="IPR000524">
    <property type="entry name" value="Tscrpt_reg_HTH_GntR"/>
</dbReference>
<dbReference type="Gene3D" id="1.20.120.530">
    <property type="entry name" value="GntR ligand-binding domain-like"/>
    <property type="match status" value="1"/>
</dbReference>
<evidence type="ECO:0000256" key="2">
    <source>
        <dbReference type="ARBA" id="ARBA00023125"/>
    </source>
</evidence>
<dbReference type="PROSITE" id="PS50949">
    <property type="entry name" value="HTH_GNTR"/>
    <property type="match status" value="1"/>
</dbReference>
<feature type="domain" description="HTH gntR-type" evidence="4">
    <location>
        <begin position="5"/>
        <end position="73"/>
    </location>
</feature>
<keyword evidence="3" id="KW-0804">Transcription</keyword>
<dbReference type="InterPro" id="IPR008920">
    <property type="entry name" value="TF_FadR/GntR_C"/>
</dbReference>
<keyword evidence="2" id="KW-0238">DNA-binding</keyword>
<dbReference type="InterPro" id="IPR036388">
    <property type="entry name" value="WH-like_DNA-bd_sf"/>
</dbReference>
<gene>
    <name evidence="5" type="ORF">QV13_05085</name>
</gene>
<dbReference type="GO" id="GO:0003677">
    <property type="term" value="F:DNA binding"/>
    <property type="evidence" value="ECO:0007669"/>
    <property type="project" value="UniProtKB-KW"/>
</dbReference>
<evidence type="ECO:0000256" key="1">
    <source>
        <dbReference type="ARBA" id="ARBA00023015"/>
    </source>
</evidence>
<reference evidence="5 6" key="1">
    <citation type="submission" date="2016-08" db="EMBL/GenBank/DDBJ databases">
        <title>Whole genome sequence of Mesorhizobium sp. strain UASWS1009 isolated from industrial sewage.</title>
        <authorList>
            <person name="Crovadore J."/>
            <person name="Calmin G."/>
            <person name="Chablais R."/>
            <person name="Cochard B."/>
            <person name="Lefort F."/>
        </authorList>
    </citation>
    <scope>NUCLEOTIDE SEQUENCE [LARGE SCALE GENOMIC DNA]</scope>
    <source>
        <strain evidence="5 6">UASWS1009</strain>
    </source>
</reference>
<dbReference type="EMBL" id="MDEO01000026">
    <property type="protein sequence ID" value="OCX22924.1"/>
    <property type="molecule type" value="Genomic_DNA"/>
</dbReference>
<evidence type="ECO:0000313" key="5">
    <source>
        <dbReference type="EMBL" id="OCX22924.1"/>
    </source>
</evidence>
<dbReference type="SUPFAM" id="SSF48008">
    <property type="entry name" value="GntR ligand-binding domain-like"/>
    <property type="match status" value="1"/>
</dbReference>
<accession>A0A1C2E7H1</accession>
<protein>
    <submittedName>
        <fullName evidence="5">GntR family transcriptional regulator</fullName>
    </submittedName>
</protein>
<dbReference type="PRINTS" id="PR00035">
    <property type="entry name" value="HTHGNTR"/>
</dbReference>
<dbReference type="InterPro" id="IPR011711">
    <property type="entry name" value="GntR_C"/>
</dbReference>
<proteinExistence type="predicted"/>
<dbReference type="AlphaFoldDB" id="A0A1C2E7H1"/>
<evidence type="ECO:0000259" key="4">
    <source>
        <dbReference type="PROSITE" id="PS50949"/>
    </source>
</evidence>
<dbReference type="InterPro" id="IPR036390">
    <property type="entry name" value="WH_DNA-bd_sf"/>
</dbReference>
<dbReference type="SMART" id="SM00895">
    <property type="entry name" value="FCD"/>
    <property type="match status" value="1"/>
</dbReference>